<dbReference type="InterPro" id="IPR018076">
    <property type="entry name" value="T2SS_GspF_dom"/>
</dbReference>
<evidence type="ECO:0000256" key="6">
    <source>
        <dbReference type="ARBA" id="ARBA00022692"/>
    </source>
</evidence>
<comment type="caution">
    <text evidence="13">The sequence shown here is derived from an EMBL/GenBank/DDBJ whole genome shotgun (WGS) entry which is preliminary data.</text>
</comment>
<keyword evidence="8 11" id="KW-0472">Membrane</keyword>
<dbReference type="GO" id="GO:0005886">
    <property type="term" value="C:plasma membrane"/>
    <property type="evidence" value="ECO:0007669"/>
    <property type="project" value="UniProtKB-SubCell"/>
</dbReference>
<dbReference type="AlphaFoldDB" id="A0A923DY15"/>
<feature type="transmembrane region" description="Helical" evidence="11">
    <location>
        <begin position="354"/>
        <end position="372"/>
    </location>
</feature>
<keyword evidence="4 10" id="KW-0813">Transport</keyword>
<dbReference type="PANTHER" id="PTHR30012:SF0">
    <property type="entry name" value="TYPE II SECRETION SYSTEM PROTEIN F-RELATED"/>
    <property type="match status" value="1"/>
</dbReference>
<keyword evidence="14" id="KW-1185">Reference proteome</keyword>
<comment type="function">
    <text evidence="1">Component of the type II secretion system inner membrane complex required for the energy-dependent secretion of extracellular factors such as proteases and toxins from the periplasm.</text>
</comment>
<dbReference type="InterPro" id="IPR042094">
    <property type="entry name" value="T2SS_GspF_sf"/>
</dbReference>
<evidence type="ECO:0000256" key="1">
    <source>
        <dbReference type="ARBA" id="ARBA00002684"/>
    </source>
</evidence>
<accession>A0A923DY15</accession>
<dbReference type="Gene3D" id="1.20.81.30">
    <property type="entry name" value="Type II secretion system (T2SS), domain F"/>
    <property type="match status" value="2"/>
</dbReference>
<dbReference type="Pfam" id="PF00482">
    <property type="entry name" value="T2SSF"/>
    <property type="match status" value="2"/>
</dbReference>
<dbReference type="PANTHER" id="PTHR30012">
    <property type="entry name" value="GENERAL SECRETION PATHWAY PROTEIN"/>
    <property type="match status" value="1"/>
</dbReference>
<evidence type="ECO:0000313" key="13">
    <source>
        <dbReference type="EMBL" id="MBB2144007.1"/>
    </source>
</evidence>
<evidence type="ECO:0000256" key="4">
    <source>
        <dbReference type="ARBA" id="ARBA00022448"/>
    </source>
</evidence>
<evidence type="ECO:0000256" key="10">
    <source>
        <dbReference type="RuleBase" id="RU003923"/>
    </source>
</evidence>
<dbReference type="PRINTS" id="PR00812">
    <property type="entry name" value="BCTERIALGSPF"/>
</dbReference>
<evidence type="ECO:0000256" key="11">
    <source>
        <dbReference type="SAM" id="Phobius"/>
    </source>
</evidence>
<sequence length="381" mass="43631">MPSIDISAYQTKKKPSNKQDTTKSIFELFNTDIRFGDNYQLPDKKKVAFYSELSTLIKSGIDIKTSLDLVSESFEKEADKILFNQIKNQVIEGQSLSETLEKTNKFSPYEYYSIRIGEETGRSAEILQELFLYFKRKIAQKRKITSAITYPIIVLSTSFGAIFFMVKFVVPMFGDVFIRFGGKLPYLTQLIINISEGFDHYFYFGLILLLLAAIFYFTQRSTARFKKQAALLTLKIPIIGSIVQKVYLARFANTMRLLVGTDTPLLQSLTLVKQMINFYPIVFSLQQAETDIMHGKSLSVSLGQHTFYPSKFIQLIRIAEEVNQLEHFFEQLSNQYTEEVEYQTNAIGSLLEPLIIIVLGLVVGVILIAMYLPMFQMSNSF</sequence>
<dbReference type="GO" id="GO:0009306">
    <property type="term" value="P:protein secretion"/>
    <property type="evidence" value="ECO:0007669"/>
    <property type="project" value="InterPro"/>
</dbReference>
<keyword evidence="6 10" id="KW-0812">Transmembrane</keyword>
<comment type="subcellular location">
    <subcellularLocation>
        <location evidence="2 10">Cell membrane</location>
        <topology evidence="2 10">Multi-pass membrane protein</topology>
    </subcellularLocation>
</comment>
<feature type="domain" description="Type II secretion system protein GspF" evidence="12">
    <location>
        <begin position="251"/>
        <end position="373"/>
    </location>
</feature>
<evidence type="ECO:0000259" key="12">
    <source>
        <dbReference type="Pfam" id="PF00482"/>
    </source>
</evidence>
<feature type="transmembrane region" description="Helical" evidence="11">
    <location>
        <begin position="144"/>
        <end position="166"/>
    </location>
</feature>
<organism evidence="13 14">
    <name type="scientific">Pedobacter planticolens</name>
    <dbReference type="NCBI Taxonomy" id="2679964"/>
    <lineage>
        <taxon>Bacteria</taxon>
        <taxon>Pseudomonadati</taxon>
        <taxon>Bacteroidota</taxon>
        <taxon>Sphingobacteriia</taxon>
        <taxon>Sphingobacteriales</taxon>
        <taxon>Sphingobacteriaceae</taxon>
        <taxon>Pedobacter</taxon>
    </lineage>
</organism>
<gene>
    <name evidence="13" type="ORF">GM921_00790</name>
</gene>
<dbReference type="InterPro" id="IPR001992">
    <property type="entry name" value="T2SS_GspF/T4SS_PilC_CS"/>
</dbReference>
<evidence type="ECO:0000256" key="8">
    <source>
        <dbReference type="ARBA" id="ARBA00023136"/>
    </source>
</evidence>
<evidence type="ECO:0000256" key="2">
    <source>
        <dbReference type="ARBA" id="ARBA00004651"/>
    </source>
</evidence>
<dbReference type="EMBL" id="WNXD01000001">
    <property type="protein sequence ID" value="MBB2144007.1"/>
    <property type="molecule type" value="Genomic_DNA"/>
</dbReference>
<proteinExistence type="inferred from homology"/>
<protein>
    <recommendedName>
        <fullName evidence="9">General secretion pathway protein F</fullName>
    </recommendedName>
</protein>
<comment type="similarity">
    <text evidence="3 10">Belongs to the GSP F family.</text>
</comment>
<keyword evidence="7 11" id="KW-1133">Transmembrane helix</keyword>
<evidence type="ECO:0000256" key="5">
    <source>
        <dbReference type="ARBA" id="ARBA00022475"/>
    </source>
</evidence>
<keyword evidence="5" id="KW-1003">Cell membrane</keyword>
<evidence type="ECO:0000256" key="3">
    <source>
        <dbReference type="ARBA" id="ARBA00005745"/>
    </source>
</evidence>
<evidence type="ECO:0000313" key="14">
    <source>
        <dbReference type="Proteomes" id="UP000601055"/>
    </source>
</evidence>
<dbReference type="PROSITE" id="PS00874">
    <property type="entry name" value="T2SP_F"/>
    <property type="match status" value="1"/>
</dbReference>
<evidence type="ECO:0000256" key="7">
    <source>
        <dbReference type="ARBA" id="ARBA00022989"/>
    </source>
</evidence>
<feature type="transmembrane region" description="Helical" evidence="11">
    <location>
        <begin position="200"/>
        <end position="217"/>
    </location>
</feature>
<dbReference type="Proteomes" id="UP000601055">
    <property type="component" value="Unassembled WGS sequence"/>
</dbReference>
<reference evidence="13" key="1">
    <citation type="submission" date="2019-11" db="EMBL/GenBank/DDBJ databases">
        <title>Description of Pedobacter sp. LMG 31464T.</title>
        <authorList>
            <person name="Carlier A."/>
            <person name="Qi S."/>
            <person name="Vandamme P."/>
        </authorList>
    </citation>
    <scope>NUCLEOTIDE SEQUENCE</scope>
    <source>
        <strain evidence="13">LMG 31464</strain>
    </source>
</reference>
<evidence type="ECO:0000256" key="9">
    <source>
        <dbReference type="ARBA" id="ARBA00030750"/>
    </source>
</evidence>
<name>A0A923DY15_9SPHI</name>
<dbReference type="InterPro" id="IPR003004">
    <property type="entry name" value="GspF/PilC"/>
</dbReference>
<dbReference type="RefSeq" id="WP_182920709.1">
    <property type="nucleotide sequence ID" value="NZ_WNXD01000001.1"/>
</dbReference>
<feature type="domain" description="Type II secretion system protein GspF" evidence="12">
    <location>
        <begin position="49"/>
        <end position="171"/>
    </location>
</feature>